<dbReference type="PANTHER" id="PTHR46889">
    <property type="entry name" value="TRANSPOSASE INSF FOR INSERTION SEQUENCE IS3B-RELATED"/>
    <property type="match status" value="1"/>
</dbReference>
<name>A0AAU8N6I5_9ACTO</name>
<evidence type="ECO:0000256" key="1">
    <source>
        <dbReference type="ARBA" id="ARBA00002286"/>
    </source>
</evidence>
<dbReference type="Pfam" id="PF13276">
    <property type="entry name" value="HTH_21"/>
    <property type="match status" value="1"/>
</dbReference>
<proteinExistence type="predicted"/>
<protein>
    <submittedName>
        <fullName evidence="4">DDE-type integrase/transposase/recombinase</fullName>
    </submittedName>
</protein>
<dbReference type="RefSeq" id="WP_366181526.1">
    <property type="nucleotide sequence ID" value="NZ_CP159989.1"/>
</dbReference>
<evidence type="ECO:0000313" key="4">
    <source>
        <dbReference type="EMBL" id="XCP83318.1"/>
    </source>
</evidence>
<dbReference type="InterPro" id="IPR012337">
    <property type="entry name" value="RNaseH-like_sf"/>
</dbReference>
<dbReference type="Gene3D" id="3.30.420.10">
    <property type="entry name" value="Ribonuclease H-like superfamily/Ribonuclease H"/>
    <property type="match status" value="1"/>
</dbReference>
<feature type="domain" description="HTH-like" evidence="3">
    <location>
        <begin position="31"/>
        <end position="83"/>
    </location>
</feature>
<dbReference type="InterPro" id="IPR001584">
    <property type="entry name" value="Integrase_cat-core"/>
</dbReference>
<dbReference type="SUPFAM" id="SSF53098">
    <property type="entry name" value="Ribonuclease H-like"/>
    <property type="match status" value="1"/>
</dbReference>
<dbReference type="GO" id="GO:0015074">
    <property type="term" value="P:DNA integration"/>
    <property type="evidence" value="ECO:0007669"/>
    <property type="project" value="InterPro"/>
</dbReference>
<dbReference type="Pfam" id="PF00665">
    <property type="entry name" value="rve"/>
    <property type="match status" value="1"/>
</dbReference>
<reference evidence="4" key="1">
    <citation type="submission" date="2024-05" db="EMBL/GenBank/DDBJ databases">
        <title>Draft genome assemblies of 36 bacteria isolated from hibernating arctic ground squirrels.</title>
        <authorList>
            <person name="McKee H."/>
            <person name="Mullen L."/>
            <person name="Drown D.M."/>
            <person name="Duddleston K.N."/>
        </authorList>
    </citation>
    <scope>NUCLEOTIDE SEQUENCE</scope>
    <source>
        <strain evidence="4">AR004</strain>
    </source>
</reference>
<sequence>MTDSGCQIAPSTFYAARRRPPSARALSDARLDERIATLRASNALNAALGARKTWRLLNTQAGAEPVARCTVERRMRALGLTGIGPGRSTRTTPPNTVPVCRTCWAGTSPPSAPMSAGSWTSPTCAPGPGSWCTAFVMDLYSRAIVGWSVSTVMDTDFVLGALEQAVWARGSREGRSLKGLIQHSDHGSQYLTGPLQPAADR</sequence>
<organism evidence="4">
    <name type="scientific">Actinomyces timonensis</name>
    <dbReference type="NCBI Taxonomy" id="1288391"/>
    <lineage>
        <taxon>Bacteria</taxon>
        <taxon>Bacillati</taxon>
        <taxon>Actinomycetota</taxon>
        <taxon>Actinomycetes</taxon>
        <taxon>Actinomycetales</taxon>
        <taxon>Actinomycetaceae</taxon>
        <taxon>Actinomyces</taxon>
    </lineage>
</organism>
<feature type="domain" description="Integrase catalytic" evidence="2">
    <location>
        <begin position="127"/>
        <end position="191"/>
    </location>
</feature>
<evidence type="ECO:0000259" key="3">
    <source>
        <dbReference type="Pfam" id="PF13276"/>
    </source>
</evidence>
<comment type="function">
    <text evidence="1">Involved in the transposition of the insertion sequence.</text>
</comment>
<evidence type="ECO:0000259" key="2">
    <source>
        <dbReference type="Pfam" id="PF00665"/>
    </source>
</evidence>
<gene>
    <name evidence="4" type="ORF">ABXS69_04505</name>
</gene>
<dbReference type="GO" id="GO:0003676">
    <property type="term" value="F:nucleic acid binding"/>
    <property type="evidence" value="ECO:0007669"/>
    <property type="project" value="InterPro"/>
</dbReference>
<dbReference type="EMBL" id="CP159989">
    <property type="protein sequence ID" value="XCP83318.1"/>
    <property type="molecule type" value="Genomic_DNA"/>
</dbReference>
<accession>A0AAU8N6I5</accession>
<dbReference type="InterPro" id="IPR050900">
    <property type="entry name" value="Transposase_IS3/IS150/IS904"/>
</dbReference>
<dbReference type="AlphaFoldDB" id="A0AAU8N6I5"/>
<dbReference type="InterPro" id="IPR025948">
    <property type="entry name" value="HTH-like_dom"/>
</dbReference>
<dbReference type="PANTHER" id="PTHR46889:SF4">
    <property type="entry name" value="TRANSPOSASE INSO FOR INSERTION SEQUENCE ELEMENT IS911B-RELATED"/>
    <property type="match status" value="1"/>
</dbReference>
<dbReference type="InterPro" id="IPR036397">
    <property type="entry name" value="RNaseH_sf"/>
</dbReference>